<dbReference type="Pfam" id="PF00096">
    <property type="entry name" value="zf-C2H2"/>
    <property type="match status" value="2"/>
</dbReference>
<name>A0A7L4EB75_HIRRU</name>
<evidence type="ECO:0000256" key="4">
    <source>
        <dbReference type="ARBA" id="ARBA00022833"/>
    </source>
</evidence>
<evidence type="ECO:0000256" key="1">
    <source>
        <dbReference type="ARBA" id="ARBA00022723"/>
    </source>
</evidence>
<dbReference type="PANTHER" id="PTHR23226">
    <property type="entry name" value="ZINC FINGER AND SCAN DOMAIN-CONTAINING"/>
    <property type="match status" value="1"/>
</dbReference>
<organism evidence="7 8">
    <name type="scientific">Hirundo rustica</name>
    <name type="common">Barn swallow</name>
    <dbReference type="NCBI Taxonomy" id="43150"/>
    <lineage>
        <taxon>Eukaryota</taxon>
        <taxon>Metazoa</taxon>
        <taxon>Chordata</taxon>
        <taxon>Craniata</taxon>
        <taxon>Vertebrata</taxon>
        <taxon>Euteleostomi</taxon>
        <taxon>Archelosauria</taxon>
        <taxon>Archosauria</taxon>
        <taxon>Dinosauria</taxon>
        <taxon>Saurischia</taxon>
        <taxon>Theropoda</taxon>
        <taxon>Coelurosauria</taxon>
        <taxon>Aves</taxon>
        <taxon>Neognathae</taxon>
        <taxon>Neoaves</taxon>
        <taxon>Telluraves</taxon>
        <taxon>Australaves</taxon>
        <taxon>Passeriformes</taxon>
        <taxon>Sylvioidea</taxon>
        <taxon>Hirundinidae</taxon>
        <taxon>Hirundo</taxon>
    </lineage>
</organism>
<dbReference type="GO" id="GO:0000981">
    <property type="term" value="F:DNA-binding transcription factor activity, RNA polymerase II-specific"/>
    <property type="evidence" value="ECO:0007669"/>
    <property type="project" value="TreeGrafter"/>
</dbReference>
<proteinExistence type="predicted"/>
<feature type="domain" description="C2H2-type" evidence="6">
    <location>
        <begin position="49"/>
        <end position="71"/>
    </location>
</feature>
<dbReference type="SMART" id="SM00355">
    <property type="entry name" value="ZnF_C2H2"/>
    <property type="match status" value="2"/>
</dbReference>
<dbReference type="InterPro" id="IPR013087">
    <property type="entry name" value="Znf_C2H2_type"/>
</dbReference>
<dbReference type="PANTHER" id="PTHR23226:SF379">
    <property type="entry name" value="C2H2-TYPE DOMAIN-CONTAINING PROTEIN"/>
    <property type="match status" value="1"/>
</dbReference>
<dbReference type="GO" id="GO:0000978">
    <property type="term" value="F:RNA polymerase II cis-regulatory region sequence-specific DNA binding"/>
    <property type="evidence" value="ECO:0007669"/>
    <property type="project" value="TreeGrafter"/>
</dbReference>
<evidence type="ECO:0000313" key="8">
    <source>
        <dbReference type="Proteomes" id="UP000585317"/>
    </source>
</evidence>
<dbReference type="FunFam" id="3.30.160.60:FF:000358">
    <property type="entry name" value="zinc finger protein 24"/>
    <property type="match status" value="1"/>
</dbReference>
<dbReference type="Proteomes" id="UP000585317">
    <property type="component" value="Unassembled WGS sequence"/>
</dbReference>
<evidence type="ECO:0000313" key="7">
    <source>
        <dbReference type="EMBL" id="NXW71925.1"/>
    </source>
</evidence>
<feature type="non-terminal residue" evidence="7">
    <location>
        <position position="106"/>
    </location>
</feature>
<dbReference type="AlphaFoldDB" id="A0A7L4EB75"/>
<evidence type="ECO:0000256" key="3">
    <source>
        <dbReference type="ARBA" id="ARBA00022771"/>
    </source>
</evidence>
<keyword evidence="3 5" id="KW-0863">Zinc-finger</keyword>
<gene>
    <name evidence="7" type="primary">Zscan22</name>
    <name evidence="7" type="ORF">HIRRUS_R15925</name>
</gene>
<evidence type="ECO:0000259" key="6">
    <source>
        <dbReference type="PROSITE" id="PS50157"/>
    </source>
</evidence>
<dbReference type="Gene3D" id="3.30.160.60">
    <property type="entry name" value="Classic Zinc Finger"/>
    <property type="match status" value="3"/>
</dbReference>
<dbReference type="PROSITE" id="PS00028">
    <property type="entry name" value="ZINC_FINGER_C2H2_1"/>
    <property type="match status" value="2"/>
</dbReference>
<dbReference type="EMBL" id="VZZX01004273">
    <property type="protein sequence ID" value="NXW71925.1"/>
    <property type="molecule type" value="Genomic_DNA"/>
</dbReference>
<protein>
    <submittedName>
        <fullName evidence="7">ZSC22 protein</fullName>
    </submittedName>
</protein>
<keyword evidence="4" id="KW-0862">Zinc</keyword>
<dbReference type="GO" id="GO:0008270">
    <property type="term" value="F:zinc ion binding"/>
    <property type="evidence" value="ECO:0007669"/>
    <property type="project" value="UniProtKB-KW"/>
</dbReference>
<dbReference type="PROSITE" id="PS50157">
    <property type="entry name" value="ZINC_FINGER_C2H2_2"/>
    <property type="match status" value="2"/>
</dbReference>
<sequence length="106" mass="11818">RSSHLYRHQRGHAGAGVGRSYICTYCGKSFGGVLHFQRHQGTHTGVRPYRCSLCRRSFGDAPALVRHQRLHLLGGGVDGFGARSQRARWRDGEKPYRCGDCGKSFS</sequence>
<comment type="caution">
    <text evidence="7">The sequence shown here is derived from an EMBL/GenBank/DDBJ whole genome shotgun (WGS) entry which is preliminary data.</text>
</comment>
<dbReference type="FunFam" id="3.30.160.60:FF:000446">
    <property type="entry name" value="Zinc finger protein"/>
    <property type="match status" value="1"/>
</dbReference>
<feature type="non-terminal residue" evidence="7">
    <location>
        <position position="1"/>
    </location>
</feature>
<accession>A0A7L4EB75</accession>
<keyword evidence="2" id="KW-0677">Repeat</keyword>
<reference evidence="7 8" key="1">
    <citation type="submission" date="2019-09" db="EMBL/GenBank/DDBJ databases">
        <title>Bird 10,000 Genomes (B10K) Project - Family phase.</title>
        <authorList>
            <person name="Zhang G."/>
        </authorList>
    </citation>
    <scope>NUCLEOTIDE SEQUENCE [LARGE SCALE GENOMIC DNA]</scope>
    <source>
        <strain evidence="7">B10K-DU-001-67</strain>
        <tissue evidence="7">Muscle</tissue>
    </source>
</reference>
<dbReference type="FunFam" id="3.30.160.60:FF:002343">
    <property type="entry name" value="Zinc finger protein 33A"/>
    <property type="match status" value="1"/>
</dbReference>
<evidence type="ECO:0000256" key="2">
    <source>
        <dbReference type="ARBA" id="ARBA00022737"/>
    </source>
</evidence>
<dbReference type="InterPro" id="IPR036236">
    <property type="entry name" value="Znf_C2H2_sf"/>
</dbReference>
<evidence type="ECO:0000256" key="5">
    <source>
        <dbReference type="PROSITE-ProRule" id="PRU00042"/>
    </source>
</evidence>
<feature type="domain" description="C2H2-type" evidence="6">
    <location>
        <begin position="21"/>
        <end position="48"/>
    </location>
</feature>
<dbReference type="SUPFAM" id="SSF57667">
    <property type="entry name" value="beta-beta-alpha zinc fingers"/>
    <property type="match status" value="1"/>
</dbReference>
<keyword evidence="1" id="KW-0479">Metal-binding</keyword>